<dbReference type="PANTHER" id="PTHR11851">
    <property type="entry name" value="METALLOPROTEASE"/>
    <property type="match status" value="1"/>
</dbReference>
<protein>
    <submittedName>
        <fullName evidence="3">Processing protease</fullName>
    </submittedName>
</protein>
<dbReference type="GO" id="GO:0006508">
    <property type="term" value="P:proteolysis"/>
    <property type="evidence" value="ECO:0007669"/>
    <property type="project" value="UniProtKB-KW"/>
</dbReference>
<dbReference type="InterPro" id="IPR007863">
    <property type="entry name" value="Peptidase_M16_C"/>
</dbReference>
<dbReference type="GO" id="GO:0046872">
    <property type="term" value="F:metal ion binding"/>
    <property type="evidence" value="ECO:0007669"/>
    <property type="project" value="InterPro"/>
</dbReference>
<accession>A0A1Z4GBI4</accession>
<reference evidence="3 4" key="1">
    <citation type="submission" date="2017-06" db="EMBL/GenBank/DDBJ databases">
        <title>Genome sequencing of cyanobaciteial culture collection at National Institute for Environmental Studies (NIES).</title>
        <authorList>
            <person name="Hirose Y."/>
            <person name="Shimura Y."/>
            <person name="Fujisawa T."/>
            <person name="Nakamura Y."/>
            <person name="Kawachi M."/>
        </authorList>
    </citation>
    <scope>NUCLEOTIDE SEQUENCE [LARGE SCALE GENOMIC DNA]</scope>
    <source>
        <strain evidence="3 4">NIES-21</strain>
    </source>
</reference>
<dbReference type="Pfam" id="PF05193">
    <property type="entry name" value="Peptidase_M16_C"/>
    <property type="match status" value="1"/>
</dbReference>
<dbReference type="Gene3D" id="3.30.830.10">
    <property type="entry name" value="Metalloenzyme, LuxS/M16 peptidase-like"/>
    <property type="match status" value="2"/>
</dbReference>
<dbReference type="SUPFAM" id="SSF63411">
    <property type="entry name" value="LuxS/MPP-like metallohydrolase"/>
    <property type="match status" value="2"/>
</dbReference>
<dbReference type="InterPro" id="IPR050361">
    <property type="entry name" value="MPP/UQCRC_Complex"/>
</dbReference>
<name>A0A1Z4GBI4_9CYAN</name>
<dbReference type="PANTHER" id="PTHR11851:SF224">
    <property type="entry name" value="PROCESSING PROTEASE"/>
    <property type="match status" value="1"/>
</dbReference>
<dbReference type="GO" id="GO:0008233">
    <property type="term" value="F:peptidase activity"/>
    <property type="evidence" value="ECO:0007669"/>
    <property type="project" value="UniProtKB-KW"/>
</dbReference>
<evidence type="ECO:0000259" key="1">
    <source>
        <dbReference type="Pfam" id="PF00675"/>
    </source>
</evidence>
<proteinExistence type="predicted"/>
<keyword evidence="3" id="KW-0645">Protease</keyword>
<evidence type="ECO:0000259" key="2">
    <source>
        <dbReference type="Pfam" id="PF05193"/>
    </source>
</evidence>
<dbReference type="Pfam" id="PF00675">
    <property type="entry name" value="Peptidase_M16"/>
    <property type="match status" value="1"/>
</dbReference>
<feature type="domain" description="Peptidase M16 C-terminal" evidence="2">
    <location>
        <begin position="184"/>
        <end position="360"/>
    </location>
</feature>
<dbReference type="EMBL" id="AP018174">
    <property type="protein sequence ID" value="BAY14839.1"/>
    <property type="molecule type" value="Genomic_DNA"/>
</dbReference>
<dbReference type="Proteomes" id="UP000218287">
    <property type="component" value="Chromosome"/>
</dbReference>
<keyword evidence="4" id="KW-1185">Reference proteome</keyword>
<evidence type="ECO:0000313" key="3">
    <source>
        <dbReference type="EMBL" id="BAY14839.1"/>
    </source>
</evidence>
<gene>
    <name evidence="3" type="ORF">NIES21_06230</name>
</gene>
<dbReference type="InterPro" id="IPR011765">
    <property type="entry name" value="Pept_M16_N"/>
</dbReference>
<evidence type="ECO:0000313" key="4">
    <source>
        <dbReference type="Proteomes" id="UP000218287"/>
    </source>
</evidence>
<feature type="domain" description="Peptidase M16 N-terminal" evidence="1">
    <location>
        <begin position="32"/>
        <end position="178"/>
    </location>
</feature>
<sequence>MTIDYSKMTPTVKPSLSQSFIHRTVLNNGIVVLVAENPAADIIAGRIFLRAGSCYEQREQAGLAHLLSAVMTKGCDGLSSFEIAEHVESVGASLSADTSTDYFLLSLKTVTSDFANILALAGRILRSPTFPEEQVELERRLALQDIRSQKEQPFTLAFEQMRRAIYQNHPYAMSLLGDETTMSRITRQDLVQYHQTYFRPDNLVVSIAGRITLTEAVALVEQVFGDWKIPAQPRPVLNLPEIPVNPQQLLKPLQTQQSIVMLGYLGAAVNSPDYAPLKLLSTYLGNGLSSRLFVELREKRGLAYEVSAFYPTRLYPGSFVVYMGTAPENTTIAIEGLRAEVDLLCTTEVSANAFQAAKNKILGQYALGKQTNGQIAQIYGWYEILGLGINFDSQFQELIAAVSVEDAQAAANRYLETPYLSLVGQEEAIHSALA</sequence>
<dbReference type="InterPro" id="IPR011249">
    <property type="entry name" value="Metalloenz_LuxS/M16"/>
</dbReference>
<keyword evidence="3" id="KW-0378">Hydrolase</keyword>
<dbReference type="AlphaFoldDB" id="A0A1Z4GBI4"/>
<organism evidence="3 4">
    <name type="scientific">Anabaenopsis circularis NIES-21</name>
    <dbReference type="NCBI Taxonomy" id="1085406"/>
    <lineage>
        <taxon>Bacteria</taxon>
        <taxon>Bacillati</taxon>
        <taxon>Cyanobacteriota</taxon>
        <taxon>Cyanophyceae</taxon>
        <taxon>Nostocales</taxon>
        <taxon>Nodulariaceae</taxon>
        <taxon>Anabaenopsis</taxon>
    </lineage>
</organism>